<organism evidence="7 8">
    <name type="scientific">Lactuca virosa</name>
    <dbReference type="NCBI Taxonomy" id="75947"/>
    <lineage>
        <taxon>Eukaryota</taxon>
        <taxon>Viridiplantae</taxon>
        <taxon>Streptophyta</taxon>
        <taxon>Embryophyta</taxon>
        <taxon>Tracheophyta</taxon>
        <taxon>Spermatophyta</taxon>
        <taxon>Magnoliopsida</taxon>
        <taxon>eudicotyledons</taxon>
        <taxon>Gunneridae</taxon>
        <taxon>Pentapetalae</taxon>
        <taxon>asterids</taxon>
        <taxon>campanulids</taxon>
        <taxon>Asterales</taxon>
        <taxon>Asteraceae</taxon>
        <taxon>Cichorioideae</taxon>
        <taxon>Cichorieae</taxon>
        <taxon>Lactucinae</taxon>
        <taxon>Lactuca</taxon>
    </lineage>
</organism>
<dbReference type="FunFam" id="1.25.10.10:FF:000222">
    <property type="entry name" value="Importin subunit alpha"/>
    <property type="match status" value="1"/>
</dbReference>
<protein>
    <recommendedName>
        <fullName evidence="5">Importin subunit alpha</fullName>
    </recommendedName>
</protein>
<dbReference type="Gene3D" id="1.25.10.10">
    <property type="entry name" value="Leucine-rich Repeat Variant"/>
    <property type="match status" value="1"/>
</dbReference>
<proteinExistence type="inferred from homology"/>
<dbReference type="Proteomes" id="UP001157418">
    <property type="component" value="Unassembled WGS sequence"/>
</dbReference>
<sequence length="492" mass="54054">MAGESAASHRRDPIKNTVGNAAVQRRRQHAVSVAKERREAMFRTKRLCTEVVSNDMDVAIHGDMMIEEEPSILEAQTFSAVEELKLAISSKGKDTVQKKVNALRELRRLLSRSEFPFVEIALKSGAIPLLSQCLSFGSQDEQLLEAAWCLTNIAAGKPEETKALVPTLPLLIAHLGDKSSLCVAEQCAWALGNVAGESEELRDLLLSQGALIPLARMIFPDKGTTVRTASWALSNLIKGPHPEAATELIKIDGVVDAILRHLKKSDVELATEVAWVVVYLSAISDVAINVLMNTEIVQVLVDRLASSNTLQSLIPLLRSLGNLMAGDAYTTNILLDPGHETTDSIIRSLSKCLKSEHRFLKKEATWVLSNIAAGSVAHKQLICKSEAVFIVIRASWIPFLLSDHLISFVRNGCLCGFIDLVKSSDLEAARLGLHFIELVLRGMPNGEGQKLVERADGIDAMERFQFHENDELRVMANLLVDSYFGEMYGVDE</sequence>
<evidence type="ECO:0000256" key="2">
    <source>
        <dbReference type="ARBA" id="ARBA00022448"/>
    </source>
</evidence>
<keyword evidence="8" id="KW-1185">Reference proteome</keyword>
<name>A0AAU9PQK4_9ASTR</name>
<dbReference type="SUPFAM" id="SSF48371">
    <property type="entry name" value="ARM repeat"/>
    <property type="match status" value="1"/>
</dbReference>
<keyword evidence="3" id="KW-0677">Repeat</keyword>
<dbReference type="InterPro" id="IPR016024">
    <property type="entry name" value="ARM-type_fold"/>
</dbReference>
<dbReference type="Pfam" id="PF00514">
    <property type="entry name" value="Arm"/>
    <property type="match status" value="2"/>
</dbReference>
<dbReference type="GO" id="GO:0061608">
    <property type="term" value="F:nuclear import signal receptor activity"/>
    <property type="evidence" value="ECO:0007669"/>
    <property type="project" value="InterPro"/>
</dbReference>
<dbReference type="InterPro" id="IPR024931">
    <property type="entry name" value="Importin_alpha"/>
</dbReference>
<evidence type="ECO:0000256" key="4">
    <source>
        <dbReference type="ARBA" id="ARBA00022927"/>
    </source>
</evidence>
<dbReference type="InterPro" id="IPR011989">
    <property type="entry name" value="ARM-like"/>
</dbReference>
<evidence type="ECO:0000256" key="3">
    <source>
        <dbReference type="ARBA" id="ARBA00022737"/>
    </source>
</evidence>
<gene>
    <name evidence="7" type="ORF">LVIROSA_LOCUS37475</name>
</gene>
<accession>A0AAU9PQK4</accession>
<dbReference type="EMBL" id="CAKMRJ010005745">
    <property type="protein sequence ID" value="CAH1452158.1"/>
    <property type="molecule type" value="Genomic_DNA"/>
</dbReference>
<evidence type="ECO:0000256" key="6">
    <source>
        <dbReference type="SAM" id="MobiDB-lite"/>
    </source>
</evidence>
<dbReference type="PIRSF" id="PIRSF005673">
    <property type="entry name" value="Importin_alpha"/>
    <property type="match status" value="1"/>
</dbReference>
<comment type="similarity">
    <text evidence="1 5">Belongs to the importin alpha family.</text>
</comment>
<comment type="caution">
    <text evidence="7">The sequence shown here is derived from an EMBL/GenBank/DDBJ whole genome shotgun (WGS) entry which is preliminary data.</text>
</comment>
<dbReference type="GO" id="GO:0006606">
    <property type="term" value="P:protein import into nucleus"/>
    <property type="evidence" value="ECO:0007669"/>
    <property type="project" value="InterPro"/>
</dbReference>
<keyword evidence="4 5" id="KW-0653">Protein transport</keyword>
<reference evidence="7 8" key="1">
    <citation type="submission" date="2022-01" db="EMBL/GenBank/DDBJ databases">
        <authorList>
            <person name="Xiong W."/>
            <person name="Schranz E."/>
        </authorList>
    </citation>
    <scope>NUCLEOTIDE SEQUENCE [LARGE SCALE GENOMIC DNA]</scope>
</reference>
<dbReference type="AlphaFoldDB" id="A0AAU9PQK4"/>
<dbReference type="SMART" id="SM00185">
    <property type="entry name" value="ARM"/>
    <property type="match status" value="5"/>
</dbReference>
<keyword evidence="2 5" id="KW-0813">Transport</keyword>
<evidence type="ECO:0000313" key="8">
    <source>
        <dbReference type="Proteomes" id="UP001157418"/>
    </source>
</evidence>
<evidence type="ECO:0000256" key="1">
    <source>
        <dbReference type="ARBA" id="ARBA00010394"/>
    </source>
</evidence>
<dbReference type="GO" id="GO:0005737">
    <property type="term" value="C:cytoplasm"/>
    <property type="evidence" value="ECO:0007669"/>
    <property type="project" value="InterPro"/>
</dbReference>
<dbReference type="PANTHER" id="PTHR23316">
    <property type="entry name" value="IMPORTIN ALPHA"/>
    <property type="match status" value="1"/>
</dbReference>
<dbReference type="InterPro" id="IPR000225">
    <property type="entry name" value="Armadillo"/>
</dbReference>
<feature type="region of interest" description="Disordered" evidence="6">
    <location>
        <begin position="1"/>
        <end position="27"/>
    </location>
</feature>
<evidence type="ECO:0000313" key="7">
    <source>
        <dbReference type="EMBL" id="CAH1452158.1"/>
    </source>
</evidence>
<evidence type="ECO:0000256" key="5">
    <source>
        <dbReference type="PIRNR" id="PIRNR005673"/>
    </source>
</evidence>